<evidence type="ECO:0000313" key="1">
    <source>
        <dbReference type="EMBL" id="KAK2147171.1"/>
    </source>
</evidence>
<protein>
    <submittedName>
        <fullName evidence="1">Uncharacterized protein</fullName>
    </submittedName>
</protein>
<keyword evidence="2" id="KW-1185">Reference proteome</keyword>
<gene>
    <name evidence="1" type="ORF">LSH36_566g01000</name>
</gene>
<name>A0AAD9J6X0_9ANNE</name>
<accession>A0AAD9J6X0</accession>
<proteinExistence type="predicted"/>
<sequence length="9" mass="1159">MVVLWLREN</sequence>
<reference evidence="1" key="1">
    <citation type="journal article" date="2023" name="Mol. Biol. Evol.">
        <title>Third-Generation Sequencing Reveals the Adaptive Role of the Epigenome in Three Deep-Sea Polychaetes.</title>
        <authorList>
            <person name="Perez M."/>
            <person name="Aroh O."/>
            <person name="Sun Y."/>
            <person name="Lan Y."/>
            <person name="Juniper S.K."/>
            <person name="Young C.R."/>
            <person name="Angers B."/>
            <person name="Qian P.Y."/>
        </authorList>
    </citation>
    <scope>NUCLEOTIDE SEQUENCE</scope>
    <source>
        <strain evidence="1">P08H-3</strain>
    </source>
</reference>
<dbReference type="Proteomes" id="UP001208570">
    <property type="component" value="Unassembled WGS sequence"/>
</dbReference>
<evidence type="ECO:0000313" key="2">
    <source>
        <dbReference type="Proteomes" id="UP001208570"/>
    </source>
</evidence>
<comment type="caution">
    <text evidence="1">The sequence shown here is derived from an EMBL/GenBank/DDBJ whole genome shotgun (WGS) entry which is preliminary data.</text>
</comment>
<dbReference type="EMBL" id="JAODUP010000566">
    <property type="protein sequence ID" value="KAK2147171.1"/>
    <property type="molecule type" value="Genomic_DNA"/>
</dbReference>
<organism evidence="1 2">
    <name type="scientific">Paralvinella palmiformis</name>
    <dbReference type="NCBI Taxonomy" id="53620"/>
    <lineage>
        <taxon>Eukaryota</taxon>
        <taxon>Metazoa</taxon>
        <taxon>Spiralia</taxon>
        <taxon>Lophotrochozoa</taxon>
        <taxon>Annelida</taxon>
        <taxon>Polychaeta</taxon>
        <taxon>Sedentaria</taxon>
        <taxon>Canalipalpata</taxon>
        <taxon>Terebellida</taxon>
        <taxon>Terebelliformia</taxon>
        <taxon>Alvinellidae</taxon>
        <taxon>Paralvinella</taxon>
    </lineage>
</organism>